<evidence type="ECO:0000256" key="2">
    <source>
        <dbReference type="ARBA" id="ARBA00022759"/>
    </source>
</evidence>
<dbReference type="PANTHER" id="PTHR12302">
    <property type="entry name" value="EBNA2 BINDING PROTEIN P100"/>
    <property type="match status" value="1"/>
</dbReference>
<dbReference type="PROSITE" id="PS01123">
    <property type="entry name" value="TNASE_1"/>
    <property type="match status" value="1"/>
</dbReference>
<sequence length="164" mass="19048">MRLFLTVIFFIFLNVISAQTYKVIGVKDGDTVVLLIDGKPETVRLSHIDCPEKKQPFGNNAKIFVSDLCFGQFVNIKWDGKKDRYKRILAEVILQNGTNVNKELLKNGLAWHFKKYSKDQNYAALEIYARRKKSGLWIGKNPIAPWEWRKLRKLRSQHSFSAAF</sequence>
<accession>A0A1I3HGW2</accession>
<name>A0A1I3HGW2_9FLAO</name>
<proteinExistence type="predicted"/>
<dbReference type="PROSITE" id="PS50830">
    <property type="entry name" value="TNASE_3"/>
    <property type="match status" value="1"/>
</dbReference>
<keyword evidence="3" id="KW-0378">Hydrolase</keyword>
<dbReference type="AlphaFoldDB" id="A0A1I3HGW2"/>
<dbReference type="Gene3D" id="2.40.50.90">
    <property type="match status" value="1"/>
</dbReference>
<dbReference type="SUPFAM" id="SSF50199">
    <property type="entry name" value="Staphylococcal nuclease"/>
    <property type="match status" value="1"/>
</dbReference>
<dbReference type="Pfam" id="PF00565">
    <property type="entry name" value="SNase"/>
    <property type="match status" value="1"/>
</dbReference>
<evidence type="ECO:0000259" key="4">
    <source>
        <dbReference type="PROSITE" id="PS50830"/>
    </source>
</evidence>
<dbReference type="InterPro" id="IPR002071">
    <property type="entry name" value="Thermonucl_AS"/>
</dbReference>
<dbReference type="GO" id="GO:0003676">
    <property type="term" value="F:nucleic acid binding"/>
    <property type="evidence" value="ECO:0007669"/>
    <property type="project" value="InterPro"/>
</dbReference>
<evidence type="ECO:0000256" key="1">
    <source>
        <dbReference type="ARBA" id="ARBA00022722"/>
    </source>
</evidence>
<dbReference type="STRING" id="1125876.SAMN05443292_2200"/>
<dbReference type="EMBL" id="FOQT01000004">
    <property type="protein sequence ID" value="SFI34944.1"/>
    <property type="molecule type" value="Genomic_DNA"/>
</dbReference>
<feature type="domain" description="TNase-like" evidence="4">
    <location>
        <begin position="17"/>
        <end position="139"/>
    </location>
</feature>
<protein>
    <submittedName>
        <fullName evidence="5">Endonuclease YncB, thermonuclease family</fullName>
    </submittedName>
</protein>
<dbReference type="SMART" id="SM00318">
    <property type="entry name" value="SNc"/>
    <property type="match status" value="1"/>
</dbReference>
<dbReference type="PANTHER" id="PTHR12302:SF3">
    <property type="entry name" value="SERINE_THREONINE-PROTEIN KINASE 31"/>
    <property type="match status" value="1"/>
</dbReference>
<dbReference type="GO" id="GO:0004519">
    <property type="term" value="F:endonuclease activity"/>
    <property type="evidence" value="ECO:0007669"/>
    <property type="project" value="UniProtKB-KW"/>
</dbReference>
<dbReference type="RefSeq" id="WP_090080526.1">
    <property type="nucleotide sequence ID" value="NZ_FOQT01000004.1"/>
</dbReference>
<evidence type="ECO:0000313" key="6">
    <source>
        <dbReference type="Proteomes" id="UP000198931"/>
    </source>
</evidence>
<dbReference type="GO" id="GO:0016787">
    <property type="term" value="F:hydrolase activity"/>
    <property type="evidence" value="ECO:0007669"/>
    <property type="project" value="UniProtKB-KW"/>
</dbReference>
<keyword evidence="6" id="KW-1185">Reference proteome</keyword>
<keyword evidence="2 5" id="KW-0255">Endonuclease</keyword>
<dbReference type="OrthoDB" id="9805504at2"/>
<evidence type="ECO:0000256" key="3">
    <source>
        <dbReference type="ARBA" id="ARBA00022801"/>
    </source>
</evidence>
<keyword evidence="1" id="KW-0540">Nuclease</keyword>
<evidence type="ECO:0000313" key="5">
    <source>
        <dbReference type="EMBL" id="SFI34944.1"/>
    </source>
</evidence>
<organism evidence="5 6">
    <name type="scientific">Halpernia frigidisoli</name>
    <dbReference type="NCBI Taxonomy" id="1125876"/>
    <lineage>
        <taxon>Bacteria</taxon>
        <taxon>Pseudomonadati</taxon>
        <taxon>Bacteroidota</taxon>
        <taxon>Flavobacteriia</taxon>
        <taxon>Flavobacteriales</taxon>
        <taxon>Weeksellaceae</taxon>
        <taxon>Chryseobacterium group</taxon>
        <taxon>Halpernia</taxon>
    </lineage>
</organism>
<dbReference type="Proteomes" id="UP000198931">
    <property type="component" value="Unassembled WGS sequence"/>
</dbReference>
<reference evidence="5 6" key="1">
    <citation type="submission" date="2016-10" db="EMBL/GenBank/DDBJ databases">
        <authorList>
            <person name="de Groot N.N."/>
        </authorList>
    </citation>
    <scope>NUCLEOTIDE SEQUENCE [LARGE SCALE GENOMIC DNA]</scope>
    <source>
        <strain evidence="5 6">DSM 26000</strain>
    </source>
</reference>
<gene>
    <name evidence="5" type="ORF">SAMN05443292_2200</name>
</gene>
<dbReference type="InterPro" id="IPR035437">
    <property type="entry name" value="SNase_OB-fold_sf"/>
</dbReference>
<dbReference type="InterPro" id="IPR016071">
    <property type="entry name" value="Staphylococal_nuclease_OB-fold"/>
</dbReference>